<keyword evidence="3" id="KW-0804">Transcription</keyword>
<feature type="domain" description="HTH araC/xylS-type" evidence="5">
    <location>
        <begin position="225"/>
        <end position="323"/>
    </location>
</feature>
<evidence type="ECO:0000256" key="2">
    <source>
        <dbReference type="ARBA" id="ARBA00023125"/>
    </source>
</evidence>
<organism evidence="6 7">
    <name type="scientific">Nocardia ninae NBRC 108245</name>
    <dbReference type="NCBI Taxonomy" id="1210091"/>
    <lineage>
        <taxon>Bacteria</taxon>
        <taxon>Bacillati</taxon>
        <taxon>Actinomycetota</taxon>
        <taxon>Actinomycetes</taxon>
        <taxon>Mycobacteriales</taxon>
        <taxon>Nocardiaceae</taxon>
        <taxon>Nocardia</taxon>
    </lineage>
</organism>
<keyword evidence="1" id="KW-0805">Transcription regulation</keyword>
<dbReference type="CDD" id="cd03137">
    <property type="entry name" value="GATase1_AraC_1"/>
    <property type="match status" value="1"/>
</dbReference>
<dbReference type="PANTHER" id="PTHR43130">
    <property type="entry name" value="ARAC-FAMILY TRANSCRIPTIONAL REGULATOR"/>
    <property type="match status" value="1"/>
</dbReference>
<evidence type="ECO:0000313" key="7">
    <source>
        <dbReference type="Proteomes" id="UP000321424"/>
    </source>
</evidence>
<dbReference type="Pfam" id="PF12833">
    <property type="entry name" value="HTH_18"/>
    <property type="match status" value="1"/>
</dbReference>
<comment type="caution">
    <text evidence="6">The sequence shown here is derived from an EMBL/GenBank/DDBJ whole genome shotgun (WGS) entry which is preliminary data.</text>
</comment>
<dbReference type="Proteomes" id="UP000321424">
    <property type="component" value="Unassembled WGS sequence"/>
</dbReference>
<dbReference type="SMART" id="SM00342">
    <property type="entry name" value="HTH_ARAC"/>
    <property type="match status" value="1"/>
</dbReference>
<dbReference type="Gene3D" id="3.40.50.880">
    <property type="match status" value="1"/>
</dbReference>
<dbReference type="GO" id="GO:0003700">
    <property type="term" value="F:DNA-binding transcription factor activity"/>
    <property type="evidence" value="ECO:0007669"/>
    <property type="project" value="InterPro"/>
</dbReference>
<evidence type="ECO:0000313" key="6">
    <source>
        <dbReference type="EMBL" id="GEM40988.1"/>
    </source>
</evidence>
<accession>A0A511MLG9</accession>
<reference evidence="6 7" key="1">
    <citation type="submission" date="2019-07" db="EMBL/GenBank/DDBJ databases">
        <title>Whole genome shotgun sequence of Nocardia ninae NBRC 108245.</title>
        <authorList>
            <person name="Hosoyama A."/>
            <person name="Uohara A."/>
            <person name="Ohji S."/>
            <person name="Ichikawa N."/>
        </authorList>
    </citation>
    <scope>NUCLEOTIDE SEQUENCE [LARGE SCALE GENOMIC DNA]</scope>
    <source>
        <strain evidence="6 7">NBRC 108245</strain>
    </source>
</reference>
<gene>
    <name evidence="6" type="ORF">NN4_55070</name>
</gene>
<evidence type="ECO:0000259" key="5">
    <source>
        <dbReference type="PROSITE" id="PS01124"/>
    </source>
</evidence>
<feature type="region of interest" description="Disordered" evidence="4">
    <location>
        <begin position="202"/>
        <end position="223"/>
    </location>
</feature>
<dbReference type="InterPro" id="IPR018062">
    <property type="entry name" value="HTH_AraC-typ_CS"/>
</dbReference>
<keyword evidence="7" id="KW-1185">Reference proteome</keyword>
<dbReference type="PANTHER" id="PTHR43130:SF3">
    <property type="entry name" value="HTH-TYPE TRANSCRIPTIONAL REGULATOR RV1931C"/>
    <property type="match status" value="1"/>
</dbReference>
<evidence type="ECO:0000256" key="3">
    <source>
        <dbReference type="ARBA" id="ARBA00023163"/>
    </source>
</evidence>
<dbReference type="InterPro" id="IPR052158">
    <property type="entry name" value="INH-QAR"/>
</dbReference>
<dbReference type="PROSITE" id="PS00041">
    <property type="entry name" value="HTH_ARAC_FAMILY_1"/>
    <property type="match status" value="1"/>
</dbReference>
<dbReference type="InterPro" id="IPR029062">
    <property type="entry name" value="Class_I_gatase-like"/>
</dbReference>
<evidence type="ECO:0000256" key="1">
    <source>
        <dbReference type="ARBA" id="ARBA00023015"/>
    </source>
</evidence>
<dbReference type="RefSeq" id="WP_246181108.1">
    <property type="nucleotide sequence ID" value="NZ_BJXA01000044.1"/>
</dbReference>
<dbReference type="InterPro" id="IPR009057">
    <property type="entry name" value="Homeodomain-like_sf"/>
</dbReference>
<dbReference type="InterPro" id="IPR002818">
    <property type="entry name" value="DJ-1/PfpI"/>
</dbReference>
<dbReference type="GO" id="GO:0043565">
    <property type="term" value="F:sequence-specific DNA binding"/>
    <property type="evidence" value="ECO:0007669"/>
    <property type="project" value="InterPro"/>
</dbReference>
<name>A0A511MLG9_9NOCA</name>
<dbReference type="EMBL" id="BJXA01000044">
    <property type="protein sequence ID" value="GEM40988.1"/>
    <property type="molecule type" value="Genomic_DNA"/>
</dbReference>
<dbReference type="Gene3D" id="1.10.10.60">
    <property type="entry name" value="Homeodomain-like"/>
    <property type="match status" value="1"/>
</dbReference>
<dbReference type="InterPro" id="IPR001387">
    <property type="entry name" value="Cro/C1-type_HTH"/>
</dbReference>
<dbReference type="SUPFAM" id="SSF46689">
    <property type="entry name" value="Homeodomain-like"/>
    <property type="match status" value="2"/>
</dbReference>
<proteinExistence type="predicted"/>
<protein>
    <submittedName>
        <fullName evidence="6">AraC family transcriptional regulator</fullName>
    </submittedName>
</protein>
<sequence>MRHEFAMTDGGHSIGLAVVPETPIFEAALVCEVFGIHRRDLVDPWYRFSVHPTEPSTPLTVGFMAAHASALEDLADLDTIIVTGRANPLDGIGAPSALLAVLREADRRGVRIASICSGAFVLAEAGLLDGRTATTHWMHATALAQRYPDVSVAADVLYHQEGNIWTSAGTAAGIDLCLELIRRDHGGGVAAEVARRMVVPPHRSGGQAQFVPASARQGDHGPSEPELLRWARERLAEDLTVADLARRAGLSHRTLIRRFKATTSMTPQQWLSRERITHAQRLLETTDLPVDRIAHHCGLGTAANLRAKFRQHLGVTPTSYRRTFATGSDTPEHYI</sequence>
<evidence type="ECO:0000256" key="4">
    <source>
        <dbReference type="SAM" id="MobiDB-lite"/>
    </source>
</evidence>
<keyword evidence="2" id="KW-0238">DNA-binding</keyword>
<dbReference type="InterPro" id="IPR018060">
    <property type="entry name" value="HTH_AraC"/>
</dbReference>
<dbReference type="PROSITE" id="PS01124">
    <property type="entry name" value="HTH_ARAC_FAMILY_2"/>
    <property type="match status" value="1"/>
</dbReference>
<dbReference type="AlphaFoldDB" id="A0A511MLG9"/>
<dbReference type="CDD" id="cd00093">
    <property type="entry name" value="HTH_XRE"/>
    <property type="match status" value="1"/>
</dbReference>
<dbReference type="Pfam" id="PF01965">
    <property type="entry name" value="DJ-1_PfpI"/>
    <property type="match status" value="1"/>
</dbReference>
<dbReference type="SUPFAM" id="SSF52317">
    <property type="entry name" value="Class I glutamine amidotransferase-like"/>
    <property type="match status" value="1"/>
</dbReference>